<dbReference type="STRING" id="871963.Desdi_3221"/>
<evidence type="ECO:0000256" key="3">
    <source>
        <dbReference type="ARBA" id="ARBA00022989"/>
    </source>
</evidence>
<proteinExistence type="predicted"/>
<dbReference type="InterPro" id="IPR007016">
    <property type="entry name" value="O-antigen_ligase-rel_domated"/>
</dbReference>
<dbReference type="EMBL" id="CP003344">
    <property type="protein sequence ID" value="AGA70615.1"/>
    <property type="molecule type" value="Genomic_DNA"/>
</dbReference>
<dbReference type="KEGG" id="ddl:Desdi_3221"/>
<dbReference type="AlphaFoldDB" id="L0FC85"/>
<feature type="transmembrane region" description="Helical" evidence="5">
    <location>
        <begin position="53"/>
        <end position="79"/>
    </location>
</feature>
<feature type="transmembrane region" description="Helical" evidence="5">
    <location>
        <begin position="218"/>
        <end position="236"/>
    </location>
</feature>
<evidence type="ECO:0000313" key="7">
    <source>
        <dbReference type="EMBL" id="AGA70615.1"/>
    </source>
</evidence>
<evidence type="ECO:0000259" key="6">
    <source>
        <dbReference type="Pfam" id="PF04932"/>
    </source>
</evidence>
<feature type="transmembrane region" description="Helical" evidence="5">
    <location>
        <begin position="290"/>
        <end position="312"/>
    </location>
</feature>
<keyword evidence="7" id="KW-0436">Ligase</keyword>
<gene>
    <name evidence="7" type="ordered locus">Desdi_3221</name>
</gene>
<organism evidence="7 8">
    <name type="scientific">Desulfitobacterium dichloroeliminans (strain LMG P-21439 / DCA1)</name>
    <dbReference type="NCBI Taxonomy" id="871963"/>
    <lineage>
        <taxon>Bacteria</taxon>
        <taxon>Bacillati</taxon>
        <taxon>Bacillota</taxon>
        <taxon>Clostridia</taxon>
        <taxon>Eubacteriales</taxon>
        <taxon>Desulfitobacteriaceae</taxon>
        <taxon>Desulfitobacterium</taxon>
    </lineage>
</organism>
<feature type="domain" description="O-antigen ligase-related" evidence="6">
    <location>
        <begin position="443"/>
        <end position="533"/>
    </location>
</feature>
<dbReference type="PANTHER" id="PTHR37422">
    <property type="entry name" value="TEICHURONIC ACID BIOSYNTHESIS PROTEIN TUAE"/>
    <property type="match status" value="1"/>
</dbReference>
<evidence type="ECO:0000256" key="5">
    <source>
        <dbReference type="SAM" id="Phobius"/>
    </source>
</evidence>
<protein>
    <submittedName>
        <fullName evidence="7">Lipid A core-O-antigen ligase-like enyme</fullName>
    </submittedName>
</protein>
<dbReference type="InterPro" id="IPR051533">
    <property type="entry name" value="WaaL-like"/>
</dbReference>
<reference evidence="8" key="1">
    <citation type="submission" date="2012-02" db="EMBL/GenBank/DDBJ databases">
        <title>Complete sequence of Desulfitobacterium dichloroeliminans LMG P-21439.</title>
        <authorList>
            <person name="Lucas S."/>
            <person name="Han J."/>
            <person name="Lapidus A."/>
            <person name="Cheng J.-F."/>
            <person name="Goodwin L."/>
            <person name="Pitluck S."/>
            <person name="Peters L."/>
            <person name="Ovchinnikova G."/>
            <person name="Teshima H."/>
            <person name="Detter J.C."/>
            <person name="Han C."/>
            <person name="Tapia R."/>
            <person name="Land M."/>
            <person name="Hauser L."/>
            <person name="Kyrpides N."/>
            <person name="Ivanova N."/>
            <person name="Pagani I."/>
            <person name="Kruse T."/>
            <person name="de Vos W.M."/>
            <person name="Boon N."/>
            <person name="Smidt H."/>
            <person name="Woyke T."/>
        </authorList>
    </citation>
    <scope>NUCLEOTIDE SEQUENCE [LARGE SCALE GENOMIC DNA]</scope>
    <source>
        <strain evidence="8">LMG P-21439 / DCA1</strain>
    </source>
</reference>
<dbReference type="Pfam" id="PF04932">
    <property type="entry name" value="Wzy_C"/>
    <property type="match status" value="1"/>
</dbReference>
<comment type="subcellular location">
    <subcellularLocation>
        <location evidence="1">Membrane</location>
        <topology evidence="1">Multi-pass membrane protein</topology>
    </subcellularLocation>
</comment>
<sequence>MKARERVSYAEWYYLIPLIFVVTILPLIVYLKVMPLTGASYNYWLGTTENYDFFAYYKGIVLIIISLTALAAVVTRFFQYDNNLINKDLKPIYIATGVYLLSILGSTFFSYYRSVALTGFPDRYEGLYVLVAYLVLFLTTTTLVSNEKHVKIVLGSLMVGALTIGLIGFFQYIGYDLLKTDFAKGLFLPEQYMNIAEQLAFQFDKYTVYATLYHYNYVGSYTAMLFPLCFALAVLVKDKRFKAFMIFMSVLMGIIWLGSNARSGIVGGGLALLVFLFAINKIIRKYWKQFTAGLLVILAIFIGLNQISGGFVSARVGSLFTDVKVLMGLSENVAPARESIPLKDVIVNGTQGTVVTDTETLNFIFMSDEITFTDGNNKAIESNYDMNSGKITLENQAYQDYSLIYGDTGKNVILRIDKGSISLIFDLDPDRITLINNKGNEVSLEPVEAWGFEGNERLGSSRGYIWSRSLPLLKNTIILGYGPDTFAIAFPQHDIFGKMYAYYGDMWQLVDKPHNQYLQIAINTGVVSLLAFLFLVGFYLVKSFRLYVSNPFEDFLSQAGVGVFVAIIGYLGAAVFNDSVVSVAPVFWCLLGLGVSINHMLNKRTAKLKS</sequence>
<keyword evidence="4 5" id="KW-0472">Membrane</keyword>
<evidence type="ECO:0000313" key="8">
    <source>
        <dbReference type="Proteomes" id="UP000010797"/>
    </source>
</evidence>
<feature type="transmembrane region" description="Helical" evidence="5">
    <location>
        <begin position="127"/>
        <end position="145"/>
    </location>
</feature>
<accession>L0FC85</accession>
<feature type="transmembrane region" description="Helical" evidence="5">
    <location>
        <begin position="243"/>
        <end position="259"/>
    </location>
</feature>
<dbReference type="Proteomes" id="UP000010797">
    <property type="component" value="Chromosome"/>
</dbReference>
<evidence type="ECO:0000256" key="2">
    <source>
        <dbReference type="ARBA" id="ARBA00022692"/>
    </source>
</evidence>
<feature type="transmembrane region" description="Helical" evidence="5">
    <location>
        <begin position="152"/>
        <end position="173"/>
    </location>
</feature>
<keyword evidence="8" id="KW-1185">Reference proteome</keyword>
<feature type="transmembrane region" description="Helical" evidence="5">
    <location>
        <begin position="91"/>
        <end position="112"/>
    </location>
</feature>
<dbReference type="GO" id="GO:0016020">
    <property type="term" value="C:membrane"/>
    <property type="evidence" value="ECO:0007669"/>
    <property type="project" value="UniProtKB-SubCell"/>
</dbReference>
<feature type="transmembrane region" description="Helical" evidence="5">
    <location>
        <begin position="265"/>
        <end position="283"/>
    </location>
</feature>
<dbReference type="PANTHER" id="PTHR37422:SF13">
    <property type="entry name" value="LIPOPOLYSACCHARIDE BIOSYNTHESIS PROTEIN PA4999-RELATED"/>
    <property type="match status" value="1"/>
</dbReference>
<feature type="transmembrane region" description="Helical" evidence="5">
    <location>
        <begin position="555"/>
        <end position="576"/>
    </location>
</feature>
<evidence type="ECO:0000256" key="1">
    <source>
        <dbReference type="ARBA" id="ARBA00004141"/>
    </source>
</evidence>
<dbReference type="OrthoDB" id="1762823at2"/>
<name>L0FC85_DESDL</name>
<keyword evidence="2 5" id="KW-0812">Transmembrane</keyword>
<feature type="transmembrane region" description="Helical" evidence="5">
    <location>
        <begin position="582"/>
        <end position="601"/>
    </location>
</feature>
<keyword evidence="3 5" id="KW-1133">Transmembrane helix</keyword>
<dbReference type="HOGENOM" id="CLU_021625_0_0_9"/>
<evidence type="ECO:0000256" key="4">
    <source>
        <dbReference type="ARBA" id="ARBA00023136"/>
    </source>
</evidence>
<dbReference type="eggNOG" id="COG3307">
    <property type="taxonomic scope" value="Bacteria"/>
</dbReference>
<feature type="transmembrane region" description="Helical" evidence="5">
    <location>
        <begin position="520"/>
        <end position="541"/>
    </location>
</feature>
<dbReference type="RefSeq" id="WP_015263574.1">
    <property type="nucleotide sequence ID" value="NC_019903.1"/>
</dbReference>
<feature type="transmembrane region" description="Helical" evidence="5">
    <location>
        <begin position="12"/>
        <end position="33"/>
    </location>
</feature>
<dbReference type="GO" id="GO:0016874">
    <property type="term" value="F:ligase activity"/>
    <property type="evidence" value="ECO:0007669"/>
    <property type="project" value="UniProtKB-KW"/>
</dbReference>